<dbReference type="Pfam" id="PF00890">
    <property type="entry name" value="FAD_binding_2"/>
    <property type="match status" value="1"/>
</dbReference>
<dbReference type="RefSeq" id="WP_184867290.1">
    <property type="nucleotide sequence ID" value="NZ_BAAAWY010000098.1"/>
</dbReference>
<dbReference type="EMBL" id="JACHIR010000001">
    <property type="protein sequence ID" value="MBB5895505.1"/>
    <property type="molecule type" value="Genomic_DNA"/>
</dbReference>
<reference evidence="7 8" key="1">
    <citation type="submission" date="2020-08" db="EMBL/GenBank/DDBJ databases">
        <title>Sequencing the genomes of 1000 actinobacteria strains.</title>
        <authorList>
            <person name="Klenk H.-P."/>
        </authorList>
    </citation>
    <scope>NUCLEOTIDE SEQUENCE [LARGE SCALE GENOMIC DNA]</scope>
    <source>
        <strain evidence="7 8">DSM 43851</strain>
    </source>
</reference>
<dbReference type="Gene3D" id="3.50.50.60">
    <property type="entry name" value="FAD/NAD(P)-binding domain"/>
    <property type="match status" value="3"/>
</dbReference>
<feature type="chain" id="PRO_5039518954" evidence="5">
    <location>
        <begin position="18"/>
        <end position="495"/>
    </location>
</feature>
<dbReference type="InterPro" id="IPR003953">
    <property type="entry name" value="FAD-dep_OxRdtase_2_FAD-bd"/>
</dbReference>
<dbReference type="PRINTS" id="PR00411">
    <property type="entry name" value="PNDRDTASEI"/>
</dbReference>
<keyword evidence="2" id="KW-0285">Flavoprotein</keyword>
<dbReference type="PANTHER" id="PTHR43400">
    <property type="entry name" value="FUMARATE REDUCTASE"/>
    <property type="match status" value="1"/>
</dbReference>
<dbReference type="InterPro" id="IPR050315">
    <property type="entry name" value="FAD-oxidoreductase_2"/>
</dbReference>
<dbReference type="InterPro" id="IPR027477">
    <property type="entry name" value="Succ_DH/fumarate_Rdtase_cat_sf"/>
</dbReference>
<name>A0A7W9NK08_9PSEU</name>
<evidence type="ECO:0000259" key="6">
    <source>
        <dbReference type="Pfam" id="PF00890"/>
    </source>
</evidence>
<evidence type="ECO:0000313" key="7">
    <source>
        <dbReference type="EMBL" id="MBB5895505.1"/>
    </source>
</evidence>
<comment type="cofactor">
    <cofactor evidence="1">
        <name>FAD</name>
        <dbReference type="ChEBI" id="CHEBI:57692"/>
    </cofactor>
</comment>
<proteinExistence type="predicted"/>
<keyword evidence="4 7" id="KW-0560">Oxidoreductase</keyword>
<dbReference type="AlphaFoldDB" id="A0A7W9NK08"/>
<gene>
    <name evidence="7" type="ORF">BJ998_006701</name>
</gene>
<evidence type="ECO:0000256" key="1">
    <source>
        <dbReference type="ARBA" id="ARBA00001974"/>
    </source>
</evidence>
<keyword evidence="3" id="KW-0274">FAD</keyword>
<evidence type="ECO:0000313" key="8">
    <source>
        <dbReference type="Proteomes" id="UP000585638"/>
    </source>
</evidence>
<keyword evidence="5" id="KW-0732">Signal</keyword>
<dbReference type="SUPFAM" id="SSF51905">
    <property type="entry name" value="FAD/NAD(P)-binding domain"/>
    <property type="match status" value="1"/>
</dbReference>
<dbReference type="Proteomes" id="UP000585638">
    <property type="component" value="Unassembled WGS sequence"/>
</dbReference>
<dbReference type="InterPro" id="IPR036188">
    <property type="entry name" value="FAD/NAD-bd_sf"/>
</dbReference>
<protein>
    <submittedName>
        <fullName evidence="7">3-oxo-5alpha-steroid 4-dehydrogenase</fullName>
        <ecNumber evidence="7">1.3.99.5</ecNumber>
    </submittedName>
</protein>
<accession>A0A7W9NK08</accession>
<dbReference type="GO" id="GO:0008202">
    <property type="term" value="P:steroid metabolic process"/>
    <property type="evidence" value="ECO:0007669"/>
    <property type="project" value="UniProtKB-ARBA"/>
</dbReference>
<evidence type="ECO:0000256" key="4">
    <source>
        <dbReference type="ARBA" id="ARBA00023002"/>
    </source>
</evidence>
<evidence type="ECO:0000256" key="3">
    <source>
        <dbReference type="ARBA" id="ARBA00022827"/>
    </source>
</evidence>
<keyword evidence="8" id="KW-1185">Reference proteome</keyword>
<organism evidence="7 8">
    <name type="scientific">Kutzneria kofuensis</name>
    <dbReference type="NCBI Taxonomy" id="103725"/>
    <lineage>
        <taxon>Bacteria</taxon>
        <taxon>Bacillati</taxon>
        <taxon>Actinomycetota</taxon>
        <taxon>Actinomycetes</taxon>
        <taxon>Pseudonocardiales</taxon>
        <taxon>Pseudonocardiaceae</taxon>
        <taxon>Kutzneria</taxon>
    </lineage>
</organism>
<dbReference type="PANTHER" id="PTHR43400:SF10">
    <property type="entry name" value="3-OXOSTEROID 1-DEHYDROGENASE"/>
    <property type="match status" value="1"/>
</dbReference>
<feature type="domain" description="FAD-dependent oxidoreductase 2 FAD-binding" evidence="6">
    <location>
        <begin position="5"/>
        <end position="459"/>
    </location>
</feature>
<dbReference type="GO" id="GO:0003865">
    <property type="term" value="F:3-oxo-5-alpha-steroid 4-dehydrogenase activity"/>
    <property type="evidence" value="ECO:0007669"/>
    <property type="project" value="UniProtKB-EC"/>
</dbReference>
<dbReference type="EC" id="1.3.99.5" evidence="7"/>
<evidence type="ECO:0000256" key="2">
    <source>
        <dbReference type="ARBA" id="ARBA00022630"/>
    </source>
</evidence>
<feature type="signal peptide" evidence="5">
    <location>
        <begin position="1"/>
        <end position="17"/>
    </location>
</feature>
<dbReference type="NCBIfam" id="NF005511">
    <property type="entry name" value="PRK07121.1-4"/>
    <property type="match status" value="1"/>
</dbReference>
<sequence>MLAGVVVVGFGAAGACAAIEAADAGADVIVLDRFDGGGATALSGGVVYAGGGTAQQAKAGIADTPDAMYDYLAHEVGDAVTPQTLRDFCDGSPDMLAWLEDKGVPFASSVCPYKTSYPTDRHYLYYSGSETLFDRPAPRGHRTAGRGTSGKLLFQRLERAAIDRGVRILRRTTAQRLITDPNGRVVGVQCRQLTGFPARVHRFLGKLAAKPGLYVLSLRRRLHRSIRRIESRHGTEITVSARDGVILCAGGFVANPVMMREHAPAYRRGLPLGTLGDDGSGIRLGADIGAATAKLDHVSAWRFVTPPSALMKGKLINQQGEEICDLNRYGAAVGHAMITEHGGKGWLLVDGATLAEAKRQIPWQTTWFQRLQTRYLFGRARTTAHSLDELARRTGVTIKDFEGQAPFSLIDVSIKRSIGYPCPMLTLGGLVVDENTGEALSADGTAIPGLYAAGRNAVGICSNSYVSGLSLADCVYSGRRAGRHVAAVRRSGAQR</sequence>
<evidence type="ECO:0000256" key="5">
    <source>
        <dbReference type="SAM" id="SignalP"/>
    </source>
</evidence>
<dbReference type="SUPFAM" id="SSF56425">
    <property type="entry name" value="Succinate dehydrogenase/fumarate reductase flavoprotein, catalytic domain"/>
    <property type="match status" value="1"/>
</dbReference>
<comment type="caution">
    <text evidence="7">The sequence shown here is derived from an EMBL/GenBank/DDBJ whole genome shotgun (WGS) entry which is preliminary data.</text>
</comment>